<sequence length="433" mass="46765">MNNIINRLAGSVSSVAIATSMVGATGLMLAPGSALAQDGPVCTSPVRILAQPRDGLTLLEEYAAEFEELSGALFQIDYMNEGDRRVRSQADASLIGRYNIYYVDEANLAQFASSNWIVPLMPHYPAEYDFDDFDPGRVATATYDDTVWFAPIMGGGDLLVYRTDLMEAAGLEPPETLDELFEVVAALHDPANGIYGIGLRGQRGSGANVWRWMPYFKGMGGEWFVDGEPAMNSDAGVQATKTYLDLFEYSAPGTRTGSWDESTGAFRAGQIALIIESAPLAGITLDSTQSQVADRVGFAKPPAPLTGGGFAHGFAIGERANQSDAERDCAGLWIAWATSREQELRRLEIGQAGELNRQSIFASDLFAETFGEGLPAALTETAEVTQVNFWQHANWPELGNHWGIILEELITGTRDDIPAALAELEAFAANLSD</sequence>
<name>A0ABT5T7P4_9RHOB</name>
<reference evidence="3" key="1">
    <citation type="submission" date="2023-02" db="EMBL/GenBank/DDBJ databases">
        <title>Description of Roseinatronobacter alkalisoli sp. nov., an alkaliphilic bacerium isolated from soda soil.</title>
        <authorList>
            <person name="Wei W."/>
        </authorList>
    </citation>
    <scope>NUCLEOTIDE SEQUENCE</scope>
    <source>
        <strain evidence="3">HJB301</strain>
    </source>
</reference>
<dbReference type="SUPFAM" id="SSF53850">
    <property type="entry name" value="Periplasmic binding protein-like II"/>
    <property type="match status" value="1"/>
</dbReference>
<dbReference type="InterPro" id="IPR050490">
    <property type="entry name" value="Bact_solute-bd_prot1"/>
</dbReference>
<comment type="similarity">
    <text evidence="2">Belongs to the bacterial solute-binding protein 1 family.</text>
</comment>
<evidence type="ECO:0000313" key="4">
    <source>
        <dbReference type="Proteomes" id="UP001431784"/>
    </source>
</evidence>
<gene>
    <name evidence="3" type="ORF">PUT78_08200</name>
</gene>
<organism evidence="3 4">
    <name type="scientific">Roseinatronobacter alkalisoli</name>
    <dbReference type="NCBI Taxonomy" id="3028235"/>
    <lineage>
        <taxon>Bacteria</taxon>
        <taxon>Pseudomonadati</taxon>
        <taxon>Pseudomonadota</taxon>
        <taxon>Alphaproteobacteria</taxon>
        <taxon>Rhodobacterales</taxon>
        <taxon>Paracoccaceae</taxon>
        <taxon>Roseinatronobacter</taxon>
    </lineage>
</organism>
<dbReference type="Pfam" id="PF01547">
    <property type="entry name" value="SBP_bac_1"/>
    <property type="match status" value="1"/>
</dbReference>
<comment type="caution">
    <text evidence="3">The sequence shown here is derived from an EMBL/GenBank/DDBJ whole genome shotgun (WGS) entry which is preliminary data.</text>
</comment>
<evidence type="ECO:0000313" key="3">
    <source>
        <dbReference type="EMBL" id="MDD7971079.1"/>
    </source>
</evidence>
<proteinExistence type="inferred from homology"/>
<dbReference type="PANTHER" id="PTHR43649:SF12">
    <property type="entry name" value="DIACETYLCHITOBIOSE BINDING PROTEIN DASA"/>
    <property type="match status" value="1"/>
</dbReference>
<accession>A0ABT5T7P4</accession>
<protein>
    <submittedName>
        <fullName evidence="3">Extracellular solute-binding protein</fullName>
    </submittedName>
</protein>
<dbReference type="PANTHER" id="PTHR43649">
    <property type="entry name" value="ARABINOSE-BINDING PROTEIN-RELATED"/>
    <property type="match status" value="1"/>
</dbReference>
<keyword evidence="4" id="KW-1185">Reference proteome</keyword>
<dbReference type="Gene3D" id="3.40.190.10">
    <property type="entry name" value="Periplasmic binding protein-like II"/>
    <property type="match status" value="2"/>
</dbReference>
<dbReference type="RefSeq" id="WP_274351764.1">
    <property type="nucleotide sequence ID" value="NZ_JAQZSM010000005.1"/>
</dbReference>
<dbReference type="InterPro" id="IPR006059">
    <property type="entry name" value="SBP"/>
</dbReference>
<dbReference type="Proteomes" id="UP001431784">
    <property type="component" value="Unassembled WGS sequence"/>
</dbReference>
<evidence type="ECO:0000256" key="1">
    <source>
        <dbReference type="ARBA" id="ARBA00004418"/>
    </source>
</evidence>
<dbReference type="EMBL" id="JAQZSM010000005">
    <property type="protein sequence ID" value="MDD7971079.1"/>
    <property type="molecule type" value="Genomic_DNA"/>
</dbReference>
<evidence type="ECO:0000256" key="2">
    <source>
        <dbReference type="ARBA" id="ARBA00008520"/>
    </source>
</evidence>
<comment type="subcellular location">
    <subcellularLocation>
        <location evidence="1">Periplasm</location>
    </subcellularLocation>
</comment>